<sequence length="279" mass="33145">MFILKSLTGEYSDKFNEIDINNENNNFNLNDYNVSVNEQKEKSSYVHYNYNGNLSNVNDFTEFRKCDEDIELGLTSKIYGKNKNNNDELKNIKICEKFIDHILSLKIEENNDFLEKVNKKDKKSSSILENIFIKFLNRNFYYPTINDDLVELIPNYNKREGNPFLTNKKYKENNHNFFKESQQIQPNLEAYMQSIVLKKTLESISMDRRRGYEWIGPREDEVEKAVENLVKTIPLKNIYIEEAKLKINESKKPRDNQSEEYEDEIVLNKIQIENTNNNE</sequence>
<dbReference type="HOGENOM" id="CLU_997810_0_0_1"/>
<protein>
    <submittedName>
        <fullName evidence="1">Uncharacterized protein</fullName>
    </submittedName>
</protein>
<dbReference type="VEuPathDB" id="MicrosporidiaDB:NAPIS_ORF02507"/>
<reference evidence="1 2" key="1">
    <citation type="journal article" date="2013" name="BMC Genomics">
        <title>Genome sequencing and comparative genomics of honey bee microsporidia, Nosema apis reveal novel insights into host-parasite interactions.</title>
        <authorList>
            <person name="Chen Yp."/>
            <person name="Pettis J.S."/>
            <person name="Zhao Y."/>
            <person name="Liu X."/>
            <person name="Tallon L.J."/>
            <person name="Sadzewicz L.D."/>
            <person name="Li R."/>
            <person name="Zheng H."/>
            <person name="Huang S."/>
            <person name="Zhang X."/>
            <person name="Hamilton M.C."/>
            <person name="Pernal S.F."/>
            <person name="Melathopoulos A.P."/>
            <person name="Yan X."/>
            <person name="Evans J.D."/>
        </authorList>
    </citation>
    <scope>NUCLEOTIDE SEQUENCE [LARGE SCALE GENOMIC DNA]</scope>
    <source>
        <strain evidence="1 2">BRL 01</strain>
    </source>
</reference>
<gene>
    <name evidence="1" type="ORF">NAPIS_ORF02507</name>
</gene>
<keyword evidence="2" id="KW-1185">Reference proteome</keyword>
<proteinExistence type="predicted"/>
<evidence type="ECO:0000313" key="2">
    <source>
        <dbReference type="Proteomes" id="UP000053780"/>
    </source>
</evidence>
<organism evidence="1 2">
    <name type="scientific">Vairimorpha apis BRL 01</name>
    <dbReference type="NCBI Taxonomy" id="1037528"/>
    <lineage>
        <taxon>Eukaryota</taxon>
        <taxon>Fungi</taxon>
        <taxon>Fungi incertae sedis</taxon>
        <taxon>Microsporidia</taxon>
        <taxon>Nosematidae</taxon>
        <taxon>Vairimorpha</taxon>
    </lineage>
</organism>
<dbReference type="EMBL" id="KE647347">
    <property type="protein sequence ID" value="EQB59937.1"/>
    <property type="molecule type" value="Genomic_DNA"/>
</dbReference>
<accession>T0KX62</accession>
<evidence type="ECO:0000313" key="1">
    <source>
        <dbReference type="EMBL" id="EQB59937.1"/>
    </source>
</evidence>
<name>T0KX62_9MICR</name>
<dbReference type="Proteomes" id="UP000053780">
    <property type="component" value="Unassembled WGS sequence"/>
</dbReference>
<dbReference type="AlphaFoldDB" id="T0KX62"/>